<dbReference type="Proteomes" id="UP001060215">
    <property type="component" value="Chromosome 15"/>
</dbReference>
<evidence type="ECO:0000313" key="1">
    <source>
        <dbReference type="EMBL" id="KAI7986884.1"/>
    </source>
</evidence>
<proteinExistence type="predicted"/>
<gene>
    <name evidence="1" type="ORF">LOK49_LG14G02140</name>
</gene>
<protein>
    <submittedName>
        <fullName evidence="1">Ankyrin repeat-containing protein BDA1</fullName>
    </submittedName>
</protein>
<reference evidence="1 2" key="1">
    <citation type="journal article" date="2022" name="Plant J.">
        <title>Chromosome-level genome of Camellia lanceoleosa provides a valuable resource for understanding genome evolution and self-incompatibility.</title>
        <authorList>
            <person name="Gong W."/>
            <person name="Xiao S."/>
            <person name="Wang L."/>
            <person name="Liao Z."/>
            <person name="Chang Y."/>
            <person name="Mo W."/>
            <person name="Hu G."/>
            <person name="Li W."/>
            <person name="Zhao G."/>
            <person name="Zhu H."/>
            <person name="Hu X."/>
            <person name="Ji K."/>
            <person name="Xiang X."/>
            <person name="Song Q."/>
            <person name="Yuan D."/>
            <person name="Jin S."/>
            <person name="Zhang L."/>
        </authorList>
    </citation>
    <scope>NUCLEOTIDE SEQUENCE [LARGE SCALE GENOMIC DNA]</scope>
    <source>
        <strain evidence="1">SQ_2022a</strain>
    </source>
</reference>
<name>A0ACC0FEX1_9ERIC</name>
<comment type="caution">
    <text evidence="1">The sequence shown here is derived from an EMBL/GenBank/DDBJ whole genome shotgun (WGS) entry which is preliminary data.</text>
</comment>
<organism evidence="1 2">
    <name type="scientific">Camellia lanceoleosa</name>
    <dbReference type="NCBI Taxonomy" id="1840588"/>
    <lineage>
        <taxon>Eukaryota</taxon>
        <taxon>Viridiplantae</taxon>
        <taxon>Streptophyta</taxon>
        <taxon>Embryophyta</taxon>
        <taxon>Tracheophyta</taxon>
        <taxon>Spermatophyta</taxon>
        <taxon>Magnoliopsida</taxon>
        <taxon>eudicotyledons</taxon>
        <taxon>Gunneridae</taxon>
        <taxon>Pentapetalae</taxon>
        <taxon>asterids</taxon>
        <taxon>Ericales</taxon>
        <taxon>Theaceae</taxon>
        <taxon>Camellia</taxon>
    </lineage>
</organism>
<sequence>MSVTIRFNRTQRIRIQGLKFKSYGQSFNECTDKFNGYGKDWSGRKIGFETYGVNNTFADCDKKRGVLFARYLNESFAGSSMADNAKFANRWVELGNFFRCVEKEIKMGKVLRGHSDFTTAILSRKPGLAAELDLTRCSPLHLASATGHVEIVRALLNANDAVCKARDEDGRTPLYLAVMNGRVEVVKLLIPARPESIREKLGRRGGGGDTVLHLCVKYNRLEVLKTLVDELLNPNDVAFLNSADEDGNTLLHLAAALKQLDSALEDHRLILTEEEAVVVVGKAHTKSIAERSWLCLVGRILTHRPVNAKAFRSTMAAVWKPTKGCVAWGKSLRIRIAIAINKPLRRGMQITLGQKELGWVSFKCERLPNFCFACGILGHNDQESELKLVGQTARKGTHGQYGSWLRVDTVIGRRRRGEYKLEGGASDGAPIRGKDVGDTSSSPSQSFVHETGCTLTLVKRGVRHLGEKNDRFY</sequence>
<evidence type="ECO:0000313" key="2">
    <source>
        <dbReference type="Proteomes" id="UP001060215"/>
    </source>
</evidence>
<dbReference type="EMBL" id="CM045772">
    <property type="protein sequence ID" value="KAI7986884.1"/>
    <property type="molecule type" value="Genomic_DNA"/>
</dbReference>
<keyword evidence="2" id="KW-1185">Reference proteome</keyword>
<accession>A0ACC0FEX1</accession>